<evidence type="ECO:0000313" key="2">
    <source>
        <dbReference type="Proteomes" id="UP001162483"/>
    </source>
</evidence>
<sequence>MNRDLTKEILYSDRCPPDTAGTGTVAAYGSKYPYLEMQNHVYITHTVLHTHATP</sequence>
<proteinExistence type="predicted"/>
<gene>
    <name evidence="1" type="ORF">SPARVUS_LOCUS1690184</name>
</gene>
<reference evidence="1" key="1">
    <citation type="submission" date="2023-05" db="EMBL/GenBank/DDBJ databases">
        <authorList>
            <person name="Stuckert A."/>
        </authorList>
    </citation>
    <scope>NUCLEOTIDE SEQUENCE</scope>
</reference>
<dbReference type="EMBL" id="CATNWA010001386">
    <property type="protein sequence ID" value="CAI9540093.1"/>
    <property type="molecule type" value="Genomic_DNA"/>
</dbReference>
<name>A0ABN9AVK9_9NEOB</name>
<organism evidence="1 2">
    <name type="scientific">Staurois parvus</name>
    <dbReference type="NCBI Taxonomy" id="386267"/>
    <lineage>
        <taxon>Eukaryota</taxon>
        <taxon>Metazoa</taxon>
        <taxon>Chordata</taxon>
        <taxon>Craniata</taxon>
        <taxon>Vertebrata</taxon>
        <taxon>Euteleostomi</taxon>
        <taxon>Amphibia</taxon>
        <taxon>Batrachia</taxon>
        <taxon>Anura</taxon>
        <taxon>Neobatrachia</taxon>
        <taxon>Ranoidea</taxon>
        <taxon>Ranidae</taxon>
        <taxon>Staurois</taxon>
    </lineage>
</organism>
<comment type="caution">
    <text evidence="1">The sequence shown here is derived from an EMBL/GenBank/DDBJ whole genome shotgun (WGS) entry which is preliminary data.</text>
</comment>
<protein>
    <submittedName>
        <fullName evidence="1">Uncharacterized protein</fullName>
    </submittedName>
</protein>
<evidence type="ECO:0000313" key="1">
    <source>
        <dbReference type="EMBL" id="CAI9540093.1"/>
    </source>
</evidence>
<accession>A0ABN9AVK9</accession>
<dbReference type="Proteomes" id="UP001162483">
    <property type="component" value="Unassembled WGS sequence"/>
</dbReference>
<keyword evidence="2" id="KW-1185">Reference proteome</keyword>